<sequence>MKSRLQQFLEVEQLSPAKLADIIGTQRSGLSHILSGRNKPGFDFIQKLLLKFPALNAEWLITGKGKMYKESTERPQPDKSTFKSNQRPADEELLCSDNEDFTGDFPEYELTENSVNDKIQEIPREKKNLKRILLIYSDNTFQEIRPAKVGF</sequence>
<dbReference type="CDD" id="cd00093">
    <property type="entry name" value="HTH_XRE"/>
    <property type="match status" value="1"/>
</dbReference>
<feature type="compositionally biased region" description="Basic and acidic residues" evidence="1">
    <location>
        <begin position="67"/>
        <end position="81"/>
    </location>
</feature>
<evidence type="ECO:0000313" key="3">
    <source>
        <dbReference type="EMBL" id="MPL84405.1"/>
    </source>
</evidence>
<accession>A0A644V075</accession>
<dbReference type="Gene3D" id="1.10.260.40">
    <property type="entry name" value="lambda repressor-like DNA-binding domains"/>
    <property type="match status" value="1"/>
</dbReference>
<gene>
    <name evidence="3" type="ORF">SDC9_30370</name>
</gene>
<dbReference type="EMBL" id="VSSQ01000189">
    <property type="protein sequence ID" value="MPL84405.1"/>
    <property type="molecule type" value="Genomic_DNA"/>
</dbReference>
<comment type="caution">
    <text evidence="3">The sequence shown here is derived from an EMBL/GenBank/DDBJ whole genome shotgun (WGS) entry which is preliminary data.</text>
</comment>
<name>A0A644V075_9ZZZZ</name>
<dbReference type="AlphaFoldDB" id="A0A644V075"/>
<dbReference type="InterPro" id="IPR001387">
    <property type="entry name" value="Cro/C1-type_HTH"/>
</dbReference>
<evidence type="ECO:0000256" key="1">
    <source>
        <dbReference type="SAM" id="MobiDB-lite"/>
    </source>
</evidence>
<proteinExistence type="predicted"/>
<protein>
    <recommendedName>
        <fullName evidence="2">HTH cro/C1-type domain-containing protein</fullName>
    </recommendedName>
</protein>
<reference evidence="3" key="1">
    <citation type="submission" date="2019-08" db="EMBL/GenBank/DDBJ databases">
        <authorList>
            <person name="Kucharzyk K."/>
            <person name="Murdoch R.W."/>
            <person name="Higgins S."/>
            <person name="Loffler F."/>
        </authorList>
    </citation>
    <scope>NUCLEOTIDE SEQUENCE</scope>
</reference>
<dbReference type="InterPro" id="IPR010982">
    <property type="entry name" value="Lambda_DNA-bd_dom_sf"/>
</dbReference>
<dbReference type="SMART" id="SM00530">
    <property type="entry name" value="HTH_XRE"/>
    <property type="match status" value="1"/>
</dbReference>
<feature type="domain" description="HTH cro/C1-type" evidence="2">
    <location>
        <begin position="5"/>
        <end position="60"/>
    </location>
</feature>
<dbReference type="SUPFAM" id="SSF47413">
    <property type="entry name" value="lambda repressor-like DNA-binding domains"/>
    <property type="match status" value="1"/>
</dbReference>
<organism evidence="3">
    <name type="scientific">bioreactor metagenome</name>
    <dbReference type="NCBI Taxonomy" id="1076179"/>
    <lineage>
        <taxon>unclassified sequences</taxon>
        <taxon>metagenomes</taxon>
        <taxon>ecological metagenomes</taxon>
    </lineage>
</organism>
<dbReference type="GO" id="GO:0003677">
    <property type="term" value="F:DNA binding"/>
    <property type="evidence" value="ECO:0007669"/>
    <property type="project" value="InterPro"/>
</dbReference>
<dbReference type="PROSITE" id="PS50943">
    <property type="entry name" value="HTH_CROC1"/>
    <property type="match status" value="1"/>
</dbReference>
<feature type="region of interest" description="Disordered" evidence="1">
    <location>
        <begin position="66"/>
        <end position="90"/>
    </location>
</feature>
<evidence type="ECO:0000259" key="2">
    <source>
        <dbReference type="PROSITE" id="PS50943"/>
    </source>
</evidence>